<evidence type="ECO:0000313" key="1">
    <source>
        <dbReference type="EMBL" id="CAK7337578.1"/>
    </source>
</evidence>
<dbReference type="EMBL" id="CAWUPB010001087">
    <property type="protein sequence ID" value="CAK7337578.1"/>
    <property type="molecule type" value="Genomic_DNA"/>
</dbReference>
<gene>
    <name evidence="1" type="ORF">DCAF_LOCUS12614</name>
</gene>
<dbReference type="Proteomes" id="UP001314170">
    <property type="component" value="Unassembled WGS sequence"/>
</dbReference>
<keyword evidence="2" id="KW-1185">Reference proteome</keyword>
<sequence>MLFDNVERRLELPDGDSNTDGLDPEEENVCQQEEATGPEIQVIGKMIKNVGCPTDFKDTTGSQIGDMEKVVKEARPKHFKVIRTLYVIRAFVNVKGSLEVVVEPSWSLNSDVMSVWSEMLVQVIPVRVSHIVTVDVDVGRASIIMIDPLSSCDPPLWWDYLPRVVLPG</sequence>
<reference evidence="1 2" key="1">
    <citation type="submission" date="2024-01" db="EMBL/GenBank/DDBJ databases">
        <authorList>
            <person name="Waweru B."/>
        </authorList>
    </citation>
    <scope>NUCLEOTIDE SEQUENCE [LARGE SCALE GENOMIC DNA]</scope>
</reference>
<organism evidence="1 2">
    <name type="scientific">Dovyalis caffra</name>
    <dbReference type="NCBI Taxonomy" id="77055"/>
    <lineage>
        <taxon>Eukaryota</taxon>
        <taxon>Viridiplantae</taxon>
        <taxon>Streptophyta</taxon>
        <taxon>Embryophyta</taxon>
        <taxon>Tracheophyta</taxon>
        <taxon>Spermatophyta</taxon>
        <taxon>Magnoliopsida</taxon>
        <taxon>eudicotyledons</taxon>
        <taxon>Gunneridae</taxon>
        <taxon>Pentapetalae</taxon>
        <taxon>rosids</taxon>
        <taxon>fabids</taxon>
        <taxon>Malpighiales</taxon>
        <taxon>Salicaceae</taxon>
        <taxon>Flacourtieae</taxon>
        <taxon>Dovyalis</taxon>
    </lineage>
</organism>
<proteinExistence type="predicted"/>
<name>A0AAV1RNG4_9ROSI</name>
<accession>A0AAV1RNG4</accession>
<protein>
    <submittedName>
        <fullName evidence="1">Uncharacterized protein</fullName>
    </submittedName>
</protein>
<dbReference type="AlphaFoldDB" id="A0AAV1RNG4"/>
<evidence type="ECO:0000313" key="2">
    <source>
        <dbReference type="Proteomes" id="UP001314170"/>
    </source>
</evidence>
<comment type="caution">
    <text evidence="1">The sequence shown here is derived from an EMBL/GenBank/DDBJ whole genome shotgun (WGS) entry which is preliminary data.</text>
</comment>